<dbReference type="AlphaFoldDB" id="A0A0F8WN43"/>
<gene>
    <name evidence="1" type="ORF">LCGC14_3132550</name>
</gene>
<feature type="non-terminal residue" evidence="1">
    <location>
        <position position="122"/>
    </location>
</feature>
<sequence>MSAQVCIDSLLGKYEIEIPGNGISLVGVAMIQQLLCAWGLPRIPAIIPLPEGSETPWVWDWKVSGKGEYIGTLPKRIGKLVWQARKVKLSPAQLTEIGNIGAAYSGKHFSYYFDIVDHITWD</sequence>
<comment type="caution">
    <text evidence="1">The sequence shown here is derived from an EMBL/GenBank/DDBJ whole genome shotgun (WGS) entry which is preliminary data.</text>
</comment>
<evidence type="ECO:0000313" key="1">
    <source>
        <dbReference type="EMBL" id="KKK49685.1"/>
    </source>
</evidence>
<proteinExistence type="predicted"/>
<organism evidence="1">
    <name type="scientific">marine sediment metagenome</name>
    <dbReference type="NCBI Taxonomy" id="412755"/>
    <lineage>
        <taxon>unclassified sequences</taxon>
        <taxon>metagenomes</taxon>
        <taxon>ecological metagenomes</taxon>
    </lineage>
</organism>
<accession>A0A0F8WN43</accession>
<dbReference type="EMBL" id="LAZR01068413">
    <property type="protein sequence ID" value="KKK49685.1"/>
    <property type="molecule type" value="Genomic_DNA"/>
</dbReference>
<protein>
    <submittedName>
        <fullName evidence="1">Uncharacterized protein</fullName>
    </submittedName>
</protein>
<reference evidence="1" key="1">
    <citation type="journal article" date="2015" name="Nature">
        <title>Complex archaea that bridge the gap between prokaryotes and eukaryotes.</title>
        <authorList>
            <person name="Spang A."/>
            <person name="Saw J.H."/>
            <person name="Jorgensen S.L."/>
            <person name="Zaremba-Niedzwiedzka K."/>
            <person name="Martijn J."/>
            <person name="Lind A.E."/>
            <person name="van Eijk R."/>
            <person name="Schleper C."/>
            <person name="Guy L."/>
            <person name="Ettema T.J."/>
        </authorList>
    </citation>
    <scope>NUCLEOTIDE SEQUENCE</scope>
</reference>
<name>A0A0F8WN43_9ZZZZ</name>